<proteinExistence type="predicted"/>
<dbReference type="AlphaFoldDB" id="A0A1J0GDF7"/>
<evidence type="ECO:0000313" key="2">
    <source>
        <dbReference type="Proteomes" id="UP000182569"/>
    </source>
</evidence>
<reference evidence="2" key="1">
    <citation type="journal article" date="2016" name="Front. Microbiol.">
        <title>Complete Genome Sequence of Clostridium estertheticum DSM 8809, a Microbe Identified in Spoiled Vacuum Packed Beef.</title>
        <authorList>
            <person name="Yu Z."/>
            <person name="Gunn L."/>
            <person name="Brennan E."/>
            <person name="Reid R."/>
            <person name="Wall P.G."/>
            <person name="Gaora O.P."/>
            <person name="Hurley D."/>
            <person name="Bolton D."/>
            <person name="Fanning S."/>
        </authorList>
    </citation>
    <scope>NUCLEOTIDE SEQUENCE [LARGE SCALE GENOMIC DNA]</scope>
    <source>
        <strain evidence="2">DSM 8809</strain>
    </source>
</reference>
<accession>A0A1J0GDF7</accession>
<protein>
    <submittedName>
        <fullName evidence="1">Uncharacterized protein</fullName>
    </submittedName>
</protein>
<gene>
    <name evidence="1" type="ORF">A7L45_02590</name>
</gene>
<dbReference type="Proteomes" id="UP000182569">
    <property type="component" value="Chromosome"/>
</dbReference>
<dbReference type="KEGG" id="ceu:A7L45_02590"/>
<organism evidence="1 2">
    <name type="scientific">Clostridium estertheticum subsp. estertheticum</name>
    <dbReference type="NCBI Taxonomy" id="1552"/>
    <lineage>
        <taxon>Bacteria</taxon>
        <taxon>Bacillati</taxon>
        <taxon>Bacillota</taxon>
        <taxon>Clostridia</taxon>
        <taxon>Eubacteriales</taxon>
        <taxon>Clostridiaceae</taxon>
        <taxon>Clostridium</taxon>
    </lineage>
</organism>
<keyword evidence="2" id="KW-1185">Reference proteome</keyword>
<sequence length="100" mass="12051">MIIYYPTYYLVPVAPVMFSYEDECNTRCNAFYNAELNVPFNDEYSDVHSDNYTLPQNNEYNDNHGSMYNIEASELYNRYRTINEDLFYEVDEEYVNDNTR</sequence>
<evidence type="ECO:0000313" key="1">
    <source>
        <dbReference type="EMBL" id="APC39032.1"/>
    </source>
</evidence>
<name>A0A1J0GDF7_9CLOT</name>
<dbReference type="RefSeq" id="WP_071611329.1">
    <property type="nucleotide sequence ID" value="NZ_CP015756.1"/>
</dbReference>
<dbReference type="OrthoDB" id="9988188at2"/>
<dbReference type="EMBL" id="CP015756">
    <property type="protein sequence ID" value="APC39032.1"/>
    <property type="molecule type" value="Genomic_DNA"/>
</dbReference>